<sequence>MTPYSRNRIEKYCKEHNVGMIFFTPDQIPSKHLLTRNDFFLKGILPKQNITQLKFNPKSSIPYVAKTCVTINQLPLPKHTWTTFGNNKYFESVLSAVNSNNEIVDVVIKDTGHFDDIEKVIIGGSLNFWSIQLAFHDAVLYFDNRLKGKFDLDRFVQIDIDDMFVGQLGTRIVRNDVDAMIETQTKLRERIEGFTFNVGFSGYYFRRGNELEQRGDEYLVEMKDNFNWFPHMWKHNHAQDHDLQYLKAVMVQNRLFADNFKLPLVEGYAISPQHGGVYPIIDHLYIAWKQIWGTNLTSTEEYPHFKPMGSRRAFEYMNVSVLPRQTCGLYTHTLYYHSYPDGFKAFLQNIFGGQLFGTLLMNPFNIFMTHQQNYAHDRLADYTFRNAIDFFKCYTNLNFKYIHPQQMRNMYLERFLTEKKIVWTNACDDPRHVKMVVDSSKCNRTNVPNLIILGPQKTGTTAIGTFLSLHPNVSTNDNLVDSFEEVQFFSNEQKYEKGPEWYFDLFKNANSTHQIIFEKTGNYFDHPLAPKRVFSLMPKATLAIILKDPVLRAYSWYQHIKSHNDSVASKFTFEQVMLGADSETSKLKSRCIIPGKYAFHLIKWLHYYQNSKIIIIDSDQMINNPVKVMAEFTKKLALKNYDFSEAIKFNQSKGYFCANINKQTKCLGKSKGRKYDTLGEELKLRLDVLYKNENKILYDLLKLHKFSIPGWLVNIVKD</sequence>
<proteinExistence type="predicted"/>
<dbReference type="WBParaSite" id="RSKR_0000167300.1">
    <property type="protein sequence ID" value="RSKR_0000167300.1"/>
    <property type="gene ID" value="RSKR_0000167300"/>
</dbReference>
<dbReference type="Proteomes" id="UP000095286">
    <property type="component" value="Unplaced"/>
</dbReference>
<protein>
    <submittedName>
        <fullName evidence="2">[heparan sulfate]-glucosamine N-sulfotransferase</fullName>
    </submittedName>
</protein>
<organism evidence="1 2">
    <name type="scientific">Rhabditophanes sp. KR3021</name>
    <dbReference type="NCBI Taxonomy" id="114890"/>
    <lineage>
        <taxon>Eukaryota</taxon>
        <taxon>Metazoa</taxon>
        <taxon>Ecdysozoa</taxon>
        <taxon>Nematoda</taxon>
        <taxon>Chromadorea</taxon>
        <taxon>Rhabditida</taxon>
        <taxon>Tylenchina</taxon>
        <taxon>Panagrolaimomorpha</taxon>
        <taxon>Strongyloidoidea</taxon>
        <taxon>Alloionematidae</taxon>
        <taxon>Rhabditophanes</taxon>
    </lineage>
</organism>
<evidence type="ECO:0000313" key="2">
    <source>
        <dbReference type="WBParaSite" id="RSKR_0000167300.1"/>
    </source>
</evidence>
<accession>A0AC35TKZ8</accession>
<name>A0AC35TKZ8_9BILA</name>
<evidence type="ECO:0000313" key="1">
    <source>
        <dbReference type="Proteomes" id="UP000095286"/>
    </source>
</evidence>
<reference evidence="2" key="1">
    <citation type="submission" date="2016-11" db="UniProtKB">
        <authorList>
            <consortium name="WormBaseParasite"/>
        </authorList>
    </citation>
    <scope>IDENTIFICATION</scope>
    <source>
        <strain evidence="2">KR3021</strain>
    </source>
</reference>